<keyword evidence="1" id="KW-0812">Transmembrane</keyword>
<reference evidence="2 3" key="1">
    <citation type="submission" date="2015-07" db="EMBL/GenBank/DDBJ databases">
        <title>Comparative genomics of the Sigatoka disease complex on banana suggests a link between parallel evolutionary changes in Pseudocercospora fijiensis and Pseudocercospora eumusae and increased virulence on the banana host.</title>
        <authorList>
            <person name="Chang T.-C."/>
            <person name="Salvucci A."/>
            <person name="Crous P.W."/>
            <person name="Stergiopoulos I."/>
        </authorList>
    </citation>
    <scope>NUCLEOTIDE SEQUENCE [LARGE SCALE GENOMIC DNA]</scope>
    <source>
        <strain evidence="2 3">CBS 116634</strain>
    </source>
</reference>
<dbReference type="EMBL" id="LFZO01000059">
    <property type="protein sequence ID" value="KXT15405.1"/>
    <property type="molecule type" value="Genomic_DNA"/>
</dbReference>
<accession>A0A139IL85</accession>
<keyword evidence="1" id="KW-1133">Transmembrane helix</keyword>
<comment type="caution">
    <text evidence="2">The sequence shown here is derived from an EMBL/GenBank/DDBJ whole genome shotgun (WGS) entry which is preliminary data.</text>
</comment>
<dbReference type="Proteomes" id="UP000073492">
    <property type="component" value="Unassembled WGS sequence"/>
</dbReference>
<proteinExistence type="predicted"/>
<dbReference type="OrthoDB" id="3639251at2759"/>
<keyword evidence="1" id="KW-0472">Membrane</keyword>
<sequence length="145" mass="16340">MSQDPFAVCSIRHGHVTYSVDIVTYSVDILALKKFRDLIEKFLVVDQFGSDTRHTWIDQTVADSPFNLALYHGRRGDLAQTPDQCPPPKLARNQRPRGAVYFPVTHMHVNWAWFIYPAGLTVIVAATMIVFILGTDPGASPVWKE</sequence>
<evidence type="ECO:0000313" key="3">
    <source>
        <dbReference type="Proteomes" id="UP000073492"/>
    </source>
</evidence>
<evidence type="ECO:0000313" key="2">
    <source>
        <dbReference type="EMBL" id="KXT15405.1"/>
    </source>
</evidence>
<name>A0A139IL85_9PEZI</name>
<protein>
    <submittedName>
        <fullName evidence="2">Uncharacterized protein</fullName>
    </submittedName>
</protein>
<organism evidence="2 3">
    <name type="scientific">Pseudocercospora musae</name>
    <dbReference type="NCBI Taxonomy" id="113226"/>
    <lineage>
        <taxon>Eukaryota</taxon>
        <taxon>Fungi</taxon>
        <taxon>Dikarya</taxon>
        <taxon>Ascomycota</taxon>
        <taxon>Pezizomycotina</taxon>
        <taxon>Dothideomycetes</taxon>
        <taxon>Dothideomycetidae</taxon>
        <taxon>Mycosphaerellales</taxon>
        <taxon>Mycosphaerellaceae</taxon>
        <taxon>Pseudocercospora</taxon>
    </lineage>
</organism>
<gene>
    <name evidence="2" type="ORF">AC579_2189</name>
</gene>
<keyword evidence="3" id="KW-1185">Reference proteome</keyword>
<evidence type="ECO:0000256" key="1">
    <source>
        <dbReference type="SAM" id="Phobius"/>
    </source>
</evidence>
<dbReference type="AlphaFoldDB" id="A0A139IL85"/>
<feature type="transmembrane region" description="Helical" evidence="1">
    <location>
        <begin position="111"/>
        <end position="134"/>
    </location>
</feature>